<organism evidence="1">
    <name type="scientific">Anguilla anguilla</name>
    <name type="common">European freshwater eel</name>
    <name type="synonym">Muraena anguilla</name>
    <dbReference type="NCBI Taxonomy" id="7936"/>
    <lineage>
        <taxon>Eukaryota</taxon>
        <taxon>Metazoa</taxon>
        <taxon>Chordata</taxon>
        <taxon>Craniata</taxon>
        <taxon>Vertebrata</taxon>
        <taxon>Euteleostomi</taxon>
        <taxon>Actinopterygii</taxon>
        <taxon>Neopterygii</taxon>
        <taxon>Teleostei</taxon>
        <taxon>Anguilliformes</taxon>
        <taxon>Anguillidae</taxon>
        <taxon>Anguilla</taxon>
    </lineage>
</organism>
<evidence type="ECO:0000313" key="1">
    <source>
        <dbReference type="EMBL" id="JAH92709.1"/>
    </source>
</evidence>
<reference evidence="1" key="1">
    <citation type="submission" date="2014-11" db="EMBL/GenBank/DDBJ databases">
        <authorList>
            <person name="Amaro Gonzalez C."/>
        </authorList>
    </citation>
    <scope>NUCLEOTIDE SEQUENCE</scope>
</reference>
<name>A0A0E9WQK0_ANGAN</name>
<reference evidence="1" key="2">
    <citation type="journal article" date="2015" name="Fish Shellfish Immunol.">
        <title>Early steps in the European eel (Anguilla anguilla)-Vibrio vulnificus interaction in the gills: Role of the RtxA13 toxin.</title>
        <authorList>
            <person name="Callol A."/>
            <person name="Pajuelo D."/>
            <person name="Ebbesson L."/>
            <person name="Teles M."/>
            <person name="MacKenzie S."/>
            <person name="Amaro C."/>
        </authorList>
    </citation>
    <scope>NUCLEOTIDE SEQUENCE</scope>
</reference>
<protein>
    <submittedName>
        <fullName evidence="1">Uncharacterized protein</fullName>
    </submittedName>
</protein>
<dbReference type="AlphaFoldDB" id="A0A0E9WQK0"/>
<accession>A0A0E9WQK0</accession>
<dbReference type="EMBL" id="GBXM01015868">
    <property type="protein sequence ID" value="JAH92709.1"/>
    <property type="molecule type" value="Transcribed_RNA"/>
</dbReference>
<proteinExistence type="predicted"/>
<sequence length="68" mass="7992">MCPLTYDTFLKEIKVQVVLVRSVTLNSLNLRPLLILFNCTNFDMADMTLYMTFQRERLAYTVIDIMPL</sequence>